<organism evidence="3 4">
    <name type="scientific">Glutamicibacter ectropisis</name>
    <dbReference type="NCBI Taxonomy" id="3046593"/>
    <lineage>
        <taxon>Bacteria</taxon>
        <taxon>Bacillati</taxon>
        <taxon>Actinomycetota</taxon>
        <taxon>Actinomycetes</taxon>
        <taxon>Micrococcales</taxon>
        <taxon>Micrococcaceae</taxon>
        <taxon>Glutamicibacter</taxon>
    </lineage>
</organism>
<dbReference type="EMBL" id="CP125942">
    <property type="protein sequence ID" value="XAO44678.1"/>
    <property type="molecule type" value="Genomic_DNA"/>
</dbReference>
<dbReference type="Pfam" id="PF11361">
    <property type="entry name" value="DUF3159"/>
    <property type="match status" value="1"/>
</dbReference>
<proteinExistence type="predicted"/>
<dbReference type="PIRSF" id="PIRSF010219">
    <property type="entry name" value="UCP010219"/>
    <property type="match status" value="1"/>
</dbReference>
<dbReference type="Proteomes" id="UP001486888">
    <property type="component" value="Chromosome"/>
</dbReference>
<reference evidence="3 4" key="1">
    <citation type="submission" date="2023-05" db="EMBL/GenBank/DDBJ databases">
        <title>Glutamicibacter sp. B1, complete genome.</title>
        <authorList>
            <person name="Long Y.H."/>
            <person name="Fang T."/>
            <person name="Li X.Y."/>
        </authorList>
    </citation>
    <scope>NUCLEOTIDE SEQUENCE [LARGE SCALE GENOMIC DNA]</scope>
    <source>
        <strain evidence="3 4">B1</strain>
    </source>
</reference>
<feature type="transmembrane region" description="Helical" evidence="2">
    <location>
        <begin position="134"/>
        <end position="155"/>
    </location>
</feature>
<sequence length="242" mass="26291">MHNEEPGREKDQQPEDEAKPSLASMIGANSNIAQNADGGIDVLSTVGGVRGILETVLPGFIFILVFAFSSNLTWALIASIGLGVIFMIIRLARRSTLIQSASGLIGILICAFAARHTGNAKDYYIPGFYTSGAYLLAMLISVVIKWPLIGLLFGFIRNEGVEWRNKADRLRRYQIATWIVIGVFALRLVVQLPMYYMDHVVALGVARALMGVPLYAAGLWFAWLVSKPAHTAADGTPGPVTN</sequence>
<dbReference type="RefSeq" id="WP_345469628.1">
    <property type="nucleotide sequence ID" value="NZ_CP125942.1"/>
</dbReference>
<feature type="transmembrane region" description="Helical" evidence="2">
    <location>
        <begin position="202"/>
        <end position="225"/>
    </location>
</feature>
<evidence type="ECO:0000256" key="2">
    <source>
        <dbReference type="SAM" id="Phobius"/>
    </source>
</evidence>
<gene>
    <name evidence="3" type="ORF">QMQ05_09905</name>
</gene>
<feature type="transmembrane region" description="Helical" evidence="2">
    <location>
        <begin position="60"/>
        <end position="89"/>
    </location>
</feature>
<keyword evidence="2" id="KW-0472">Membrane</keyword>
<dbReference type="InterPro" id="IPR016566">
    <property type="entry name" value="UCP010219"/>
</dbReference>
<keyword evidence="4" id="KW-1185">Reference proteome</keyword>
<name>A0AAU6WC39_9MICC</name>
<dbReference type="KEGG" id="gey:QMQ05_09905"/>
<feature type="compositionally biased region" description="Basic and acidic residues" evidence="1">
    <location>
        <begin position="1"/>
        <end position="19"/>
    </location>
</feature>
<keyword evidence="2" id="KW-0812">Transmembrane</keyword>
<keyword evidence="2" id="KW-1133">Transmembrane helix</keyword>
<evidence type="ECO:0000313" key="4">
    <source>
        <dbReference type="Proteomes" id="UP001486888"/>
    </source>
</evidence>
<feature type="transmembrane region" description="Helical" evidence="2">
    <location>
        <begin position="96"/>
        <end position="114"/>
    </location>
</feature>
<feature type="region of interest" description="Disordered" evidence="1">
    <location>
        <begin position="1"/>
        <end position="20"/>
    </location>
</feature>
<protein>
    <submittedName>
        <fullName evidence="3">DUF3159 domain-containing protein</fullName>
    </submittedName>
</protein>
<accession>A0AAU6WC39</accession>
<feature type="transmembrane region" description="Helical" evidence="2">
    <location>
        <begin position="175"/>
        <end position="196"/>
    </location>
</feature>
<evidence type="ECO:0000256" key="1">
    <source>
        <dbReference type="SAM" id="MobiDB-lite"/>
    </source>
</evidence>
<dbReference type="AlphaFoldDB" id="A0AAU6WC39"/>
<evidence type="ECO:0000313" key="3">
    <source>
        <dbReference type="EMBL" id="XAO44678.1"/>
    </source>
</evidence>